<dbReference type="EMBL" id="VYQA01000019">
    <property type="protein sequence ID" value="KAA9025241.1"/>
    <property type="molecule type" value="Genomic_DNA"/>
</dbReference>
<organism evidence="2 3">
    <name type="scientific">Sphingobium limneticum</name>
    <dbReference type="NCBI Taxonomy" id="1007511"/>
    <lineage>
        <taxon>Bacteria</taxon>
        <taxon>Pseudomonadati</taxon>
        <taxon>Pseudomonadota</taxon>
        <taxon>Alphaproteobacteria</taxon>
        <taxon>Sphingomonadales</taxon>
        <taxon>Sphingomonadaceae</taxon>
        <taxon>Sphingobium</taxon>
    </lineage>
</organism>
<evidence type="ECO:0000313" key="4">
    <source>
        <dbReference type="Proteomes" id="UP000326364"/>
    </source>
</evidence>
<proteinExistence type="predicted"/>
<sequence length="82" mass="9314">MKELEKAIAALDGEIGTVNFDPNDPQSIEVAIQKMEEAVDERVGDYSRNDMIEGIVSEVKERYRQAILERASEARSKQEDEE</sequence>
<reference evidence="3 4" key="1">
    <citation type="submission" date="2019-09" db="EMBL/GenBank/DDBJ databases">
        <authorList>
            <person name="Feng G."/>
        </authorList>
    </citation>
    <scope>NUCLEOTIDE SEQUENCE [LARGE SCALE GENOMIC DNA]</scope>
    <source>
        <strain evidence="2 3">KACC 19283</strain>
        <strain evidence="1 4">KACC 19284</strain>
    </source>
</reference>
<evidence type="ECO:0000313" key="1">
    <source>
        <dbReference type="EMBL" id="KAA9012994.1"/>
    </source>
</evidence>
<evidence type="ECO:0000313" key="2">
    <source>
        <dbReference type="EMBL" id="KAA9025241.1"/>
    </source>
</evidence>
<protein>
    <submittedName>
        <fullName evidence="2">Uncharacterized protein</fullName>
    </submittedName>
</protein>
<name>A0A5J5HS88_9SPHN</name>
<gene>
    <name evidence="2" type="ORF">F4U95_20320</name>
    <name evidence="1" type="ORF">F4U96_20195</name>
</gene>
<evidence type="ECO:0000313" key="3">
    <source>
        <dbReference type="Proteomes" id="UP000325933"/>
    </source>
</evidence>
<dbReference type="EMBL" id="VYQB01000019">
    <property type="protein sequence ID" value="KAA9012994.1"/>
    <property type="molecule type" value="Genomic_DNA"/>
</dbReference>
<comment type="caution">
    <text evidence="2">The sequence shown here is derived from an EMBL/GenBank/DDBJ whole genome shotgun (WGS) entry which is preliminary data.</text>
</comment>
<keyword evidence="4" id="KW-1185">Reference proteome</keyword>
<dbReference type="Proteomes" id="UP000325933">
    <property type="component" value="Unassembled WGS sequence"/>
</dbReference>
<accession>A0A5J5HS88</accession>
<dbReference type="Proteomes" id="UP000326364">
    <property type="component" value="Unassembled WGS sequence"/>
</dbReference>
<dbReference type="AlphaFoldDB" id="A0A5J5HS88"/>